<dbReference type="eggNOG" id="COG2153">
    <property type="taxonomic scope" value="Bacteria"/>
</dbReference>
<evidence type="ECO:0000259" key="1">
    <source>
        <dbReference type="PROSITE" id="PS51186"/>
    </source>
</evidence>
<dbReference type="HOGENOM" id="CLU_056607_3_1_10"/>
<name>A0A077ECK9_9FLAO</name>
<dbReference type="InterPro" id="IPR000182">
    <property type="entry name" value="GNAT_dom"/>
</dbReference>
<organism evidence="2 3">
    <name type="scientific">Elizabethkingia anophelis NUHP1</name>
    <dbReference type="NCBI Taxonomy" id="1338011"/>
    <lineage>
        <taxon>Bacteria</taxon>
        <taxon>Pseudomonadati</taxon>
        <taxon>Bacteroidota</taxon>
        <taxon>Flavobacteriia</taxon>
        <taxon>Flavobacteriales</taxon>
        <taxon>Weeksellaceae</taxon>
        <taxon>Elizabethkingia</taxon>
    </lineage>
</organism>
<dbReference type="RefSeq" id="WP_024563806.1">
    <property type="nucleotide sequence ID" value="NZ_CP007547.1"/>
</dbReference>
<proteinExistence type="predicted"/>
<dbReference type="EMBL" id="CP007547">
    <property type="protein sequence ID" value="AIL43849.1"/>
    <property type="molecule type" value="Genomic_DNA"/>
</dbReference>
<gene>
    <name evidence="2" type="ORF">BD94_0074</name>
</gene>
<dbReference type="SUPFAM" id="SSF55729">
    <property type="entry name" value="Acyl-CoA N-acyltransferases (Nat)"/>
    <property type="match status" value="1"/>
</dbReference>
<dbReference type="Proteomes" id="UP000028933">
    <property type="component" value="Chromosome"/>
</dbReference>
<dbReference type="KEGG" id="eao:BD94_0074"/>
<dbReference type="InterPro" id="IPR016181">
    <property type="entry name" value="Acyl_CoA_acyltransferase"/>
</dbReference>
<reference evidence="2 3" key="1">
    <citation type="journal article" date="2013" name="Lancet">
        <title>First case of E anophelis outbreak in an intensive-care unit.</title>
        <authorList>
            <person name="Teo J."/>
            <person name="Tan S.Y."/>
            <person name="Tay M."/>
            <person name="Ding Y."/>
            <person name="Kjelleberg S."/>
            <person name="Givskov M."/>
            <person name="Lin R.T."/>
            <person name="Yang L."/>
        </authorList>
    </citation>
    <scope>NUCLEOTIDE SEQUENCE [LARGE SCALE GENOMIC DNA]</scope>
    <source>
        <strain evidence="2 3">NUHP1</strain>
    </source>
</reference>
<dbReference type="Pfam" id="PF13673">
    <property type="entry name" value="Acetyltransf_10"/>
    <property type="match status" value="1"/>
</dbReference>
<feature type="domain" description="N-acetyltransferase" evidence="1">
    <location>
        <begin position="9"/>
        <end position="151"/>
    </location>
</feature>
<accession>A0A077ECK9</accession>
<dbReference type="Gene3D" id="3.40.630.30">
    <property type="match status" value="1"/>
</dbReference>
<dbReference type="PROSITE" id="PS51186">
    <property type="entry name" value="GNAT"/>
    <property type="match status" value="1"/>
</dbReference>
<dbReference type="CDD" id="cd04301">
    <property type="entry name" value="NAT_SF"/>
    <property type="match status" value="1"/>
</dbReference>
<evidence type="ECO:0000313" key="3">
    <source>
        <dbReference type="Proteomes" id="UP000028933"/>
    </source>
</evidence>
<evidence type="ECO:0000313" key="2">
    <source>
        <dbReference type="EMBL" id="AIL43849.1"/>
    </source>
</evidence>
<sequence>MEIPVWKVKAFEELTTTELYQILLLRAEVFVVEQNCPYQDVDNTDQKALHLWAEMGCKVVAYCRMFDQGIKYPESSIGRVVTHPEYRSHKLGRPLLNLTLETIKNRYADPDIRISAQNYLLKFYGSLGFEPVGESYLEDNIPHTEMLRKHSL</sequence>
<dbReference type="GO" id="GO:0016747">
    <property type="term" value="F:acyltransferase activity, transferring groups other than amino-acyl groups"/>
    <property type="evidence" value="ECO:0007669"/>
    <property type="project" value="InterPro"/>
</dbReference>
<dbReference type="AlphaFoldDB" id="A0A077ECK9"/>
<protein>
    <submittedName>
        <fullName evidence="2">ElaA protein</fullName>
    </submittedName>
</protein>
<dbReference type="STRING" id="1338011.BD94_0074"/>